<evidence type="ECO:0000256" key="4">
    <source>
        <dbReference type="ARBA" id="ARBA00022982"/>
    </source>
</evidence>
<evidence type="ECO:0000256" key="6">
    <source>
        <dbReference type="ARBA" id="ARBA00023014"/>
    </source>
</evidence>
<dbReference type="EMBL" id="FN565485">
    <property type="protein sequence ID" value="CBH32805.1"/>
    <property type="molecule type" value="Genomic_DNA"/>
</dbReference>
<proteinExistence type="predicted"/>
<name>D1H0J6_9ACTN</name>
<reference evidence="8" key="1">
    <citation type="journal article" date="2010" name="ChemBioChem">
        <title>Cloning and characterization of the ravidomycin and chrysomycin biosynthetic gene clusters.</title>
        <authorList>
            <person name="Kharel M.K."/>
            <person name="Nybo S.E."/>
            <person name="Shepherd M.D."/>
            <person name="Rohr J."/>
        </authorList>
    </citation>
    <scope>NUCLEOTIDE SEQUENCE</scope>
    <source>
        <strain evidence="8">C23201NS3</strain>
    </source>
</reference>
<keyword evidence="7" id="KW-0003">3Fe-4S</keyword>
<protein>
    <submittedName>
        <fullName evidence="8">Putative ferrodoxin protein</fullName>
    </submittedName>
</protein>
<dbReference type="InterPro" id="IPR051269">
    <property type="entry name" value="Fe-S_cluster_ET"/>
</dbReference>
<organism evidence="8">
    <name type="scientific">Streptomyces ravidus</name>
    <dbReference type="NCBI Taxonomy" id="691266"/>
    <lineage>
        <taxon>Bacteria</taxon>
        <taxon>Bacillati</taxon>
        <taxon>Actinomycetota</taxon>
        <taxon>Actinomycetes</taxon>
        <taxon>Kitasatosporales</taxon>
        <taxon>Streptomycetaceae</taxon>
        <taxon>Streptomyces</taxon>
    </lineage>
</organism>
<gene>
    <name evidence="8" type="primary">ravY</name>
</gene>
<keyword evidence="3" id="KW-0479">Metal-binding</keyword>
<dbReference type="GO" id="GO:0046872">
    <property type="term" value="F:metal ion binding"/>
    <property type="evidence" value="ECO:0007669"/>
    <property type="project" value="UniProtKB-KW"/>
</dbReference>
<dbReference type="GO" id="GO:0051538">
    <property type="term" value="F:3 iron, 4 sulfur cluster binding"/>
    <property type="evidence" value="ECO:0007669"/>
    <property type="project" value="UniProtKB-KW"/>
</dbReference>
<sequence>MTTADEQTGRLRISVDLDRCEGYGLCEAEAPELLLLDDGHANVLVAGDVPEDQRAAALSAVHTCPIAALRFA</sequence>
<keyword evidence="5" id="KW-0408">Iron</keyword>
<comment type="cofactor">
    <cofactor evidence="1">
        <name>[3Fe-4S] cluster</name>
        <dbReference type="ChEBI" id="CHEBI:21137"/>
    </cofactor>
</comment>
<keyword evidence="2" id="KW-0813">Transport</keyword>
<keyword evidence="4" id="KW-0249">Electron transport</keyword>
<dbReference type="PANTHER" id="PTHR36923">
    <property type="entry name" value="FERREDOXIN"/>
    <property type="match status" value="1"/>
</dbReference>
<evidence type="ECO:0000256" key="5">
    <source>
        <dbReference type="ARBA" id="ARBA00023004"/>
    </source>
</evidence>
<accession>D1H0J6</accession>
<dbReference type="Gene3D" id="3.30.70.20">
    <property type="match status" value="1"/>
</dbReference>
<evidence type="ECO:0000256" key="7">
    <source>
        <dbReference type="ARBA" id="ARBA00023291"/>
    </source>
</evidence>
<keyword evidence="6" id="KW-0411">Iron-sulfur</keyword>
<evidence type="ECO:0000256" key="3">
    <source>
        <dbReference type="ARBA" id="ARBA00022723"/>
    </source>
</evidence>
<evidence type="ECO:0000313" key="8">
    <source>
        <dbReference type="EMBL" id="CBH32805.1"/>
    </source>
</evidence>
<evidence type="ECO:0000256" key="2">
    <source>
        <dbReference type="ARBA" id="ARBA00022448"/>
    </source>
</evidence>
<dbReference type="AlphaFoldDB" id="D1H0J6"/>
<dbReference type="SUPFAM" id="SSF54862">
    <property type="entry name" value="4Fe-4S ferredoxins"/>
    <property type="match status" value="1"/>
</dbReference>
<evidence type="ECO:0000256" key="1">
    <source>
        <dbReference type="ARBA" id="ARBA00001927"/>
    </source>
</evidence>
<dbReference type="Pfam" id="PF13459">
    <property type="entry name" value="Fer4_15"/>
    <property type="match status" value="1"/>
</dbReference>
<dbReference type="PANTHER" id="PTHR36923:SF3">
    <property type="entry name" value="FERREDOXIN"/>
    <property type="match status" value="1"/>
</dbReference>